<dbReference type="Gene3D" id="2.20.28.30">
    <property type="entry name" value="RNA polymerase ii, chain L"/>
    <property type="match status" value="1"/>
</dbReference>
<dbReference type="GO" id="GO:0003899">
    <property type="term" value="F:DNA-directed RNA polymerase activity"/>
    <property type="evidence" value="ECO:0007669"/>
    <property type="project" value="InterPro"/>
</dbReference>
<evidence type="ECO:0000256" key="5">
    <source>
        <dbReference type="ARBA" id="ARBA00025770"/>
    </source>
</evidence>
<dbReference type="GO" id="GO:0005666">
    <property type="term" value="C:RNA polymerase III complex"/>
    <property type="evidence" value="ECO:0007669"/>
    <property type="project" value="TreeGrafter"/>
</dbReference>
<evidence type="ECO:0000313" key="6">
    <source>
        <dbReference type="EMBL" id="EGD74645.1"/>
    </source>
</evidence>
<keyword evidence="2" id="KW-0479">Metal-binding</keyword>
<dbReference type="AlphaFoldDB" id="F2UDF0"/>
<dbReference type="GO" id="GO:0005736">
    <property type="term" value="C:RNA polymerase I complex"/>
    <property type="evidence" value="ECO:0007669"/>
    <property type="project" value="TreeGrafter"/>
</dbReference>
<dbReference type="Proteomes" id="UP000007799">
    <property type="component" value="Unassembled WGS sequence"/>
</dbReference>
<evidence type="ECO:0000256" key="2">
    <source>
        <dbReference type="ARBA" id="ARBA00022723"/>
    </source>
</evidence>
<dbReference type="GeneID" id="16073475"/>
<dbReference type="GO" id="GO:0008270">
    <property type="term" value="F:zinc ion binding"/>
    <property type="evidence" value="ECO:0007669"/>
    <property type="project" value="InterPro"/>
</dbReference>
<evidence type="ECO:0000256" key="4">
    <source>
        <dbReference type="ARBA" id="ARBA00023242"/>
    </source>
</evidence>
<comment type="subcellular location">
    <subcellularLocation>
        <location evidence="1">Nucleus</location>
    </subcellularLocation>
</comment>
<dbReference type="RefSeq" id="XP_004992902.1">
    <property type="nucleotide sequence ID" value="XM_004992845.1"/>
</dbReference>
<dbReference type="STRING" id="946362.F2UDF0"/>
<evidence type="ECO:0000313" key="7">
    <source>
        <dbReference type="Proteomes" id="UP000007799"/>
    </source>
</evidence>
<dbReference type="InterPro" id="IPR029040">
    <property type="entry name" value="RPABC4/Spt4"/>
</dbReference>
<keyword evidence="4" id="KW-0539">Nucleus</keyword>
<organism evidence="7">
    <name type="scientific">Salpingoeca rosetta (strain ATCC 50818 / BSB-021)</name>
    <dbReference type="NCBI Taxonomy" id="946362"/>
    <lineage>
        <taxon>Eukaryota</taxon>
        <taxon>Choanoflagellata</taxon>
        <taxon>Craspedida</taxon>
        <taxon>Salpingoecidae</taxon>
        <taxon>Salpingoeca</taxon>
    </lineage>
</organism>
<dbReference type="SMART" id="SM00659">
    <property type="entry name" value="RPOLCX"/>
    <property type="match status" value="1"/>
</dbReference>
<dbReference type="SUPFAM" id="SSF63393">
    <property type="entry name" value="RNA polymerase subunits"/>
    <property type="match status" value="1"/>
</dbReference>
<dbReference type="OrthoDB" id="5585087at2759"/>
<accession>F2UDF0</accession>
<reference evidence="6" key="1">
    <citation type="submission" date="2009-08" db="EMBL/GenBank/DDBJ databases">
        <title>Annotation of Salpingoeca rosetta.</title>
        <authorList>
            <consortium name="The Broad Institute Genome Sequencing Platform"/>
            <person name="Russ C."/>
            <person name="Cuomo C."/>
            <person name="Burger G."/>
            <person name="Gray M.W."/>
            <person name="Holland P.W.H."/>
            <person name="King N."/>
            <person name="Lang F.B.F."/>
            <person name="Roger A.J."/>
            <person name="Ruiz-Trillo I."/>
            <person name="Young S.K."/>
            <person name="Zeng Q."/>
            <person name="Gargeya S."/>
            <person name="Alvarado L."/>
            <person name="Berlin A."/>
            <person name="Chapman S.B."/>
            <person name="Chen Z."/>
            <person name="Freedman E."/>
            <person name="Gellesch M."/>
            <person name="Goldberg J."/>
            <person name="Griggs A."/>
            <person name="Gujja S."/>
            <person name="Heilman E."/>
            <person name="Heiman D."/>
            <person name="Howarth C."/>
            <person name="Mehta T."/>
            <person name="Neiman D."/>
            <person name="Pearson M."/>
            <person name="Roberts A."/>
            <person name="Saif S."/>
            <person name="Shea T."/>
            <person name="Shenoy N."/>
            <person name="Sisk P."/>
            <person name="Stolte C."/>
            <person name="Sykes S."/>
            <person name="White J."/>
            <person name="Yandava C."/>
            <person name="Haas B."/>
            <person name="Nusbaum C."/>
            <person name="Birren B."/>
        </authorList>
    </citation>
    <scope>NUCLEOTIDE SEQUENCE [LARGE SCALE GENOMIC DNA]</scope>
    <source>
        <strain evidence="6">ATCC 50818</strain>
    </source>
</reference>
<evidence type="ECO:0000256" key="3">
    <source>
        <dbReference type="ARBA" id="ARBA00022833"/>
    </source>
</evidence>
<dbReference type="InParanoid" id="F2UDF0"/>
<dbReference type="OMA" id="ECHNENE"/>
<dbReference type="FunCoup" id="F2UDF0">
    <property type="interactions" value="1306"/>
</dbReference>
<name>F2UDF0_SALR5</name>
<dbReference type="GO" id="GO:0005665">
    <property type="term" value="C:RNA polymerase II, core complex"/>
    <property type="evidence" value="ECO:0007669"/>
    <property type="project" value="TreeGrafter"/>
</dbReference>
<evidence type="ECO:0000256" key="1">
    <source>
        <dbReference type="ARBA" id="ARBA00004123"/>
    </source>
</evidence>
<protein>
    <submittedName>
        <fullName evidence="6">Uncharacterized protein</fullName>
    </submittedName>
</protein>
<dbReference type="PANTHER" id="PTHR12056">
    <property type="entry name" value="DNA-DIRECTED RNA POLYMERASES I, II, AND III"/>
    <property type="match status" value="1"/>
</dbReference>
<dbReference type="KEGG" id="sre:PTSG_06010"/>
<dbReference type="Pfam" id="PF03604">
    <property type="entry name" value="Zn_ribbon_RPAB4"/>
    <property type="match status" value="1"/>
</dbReference>
<gene>
    <name evidence="6" type="ORF">PTSG_06010</name>
</gene>
<sequence>MDQQQDLLPGQQVAMEYICGSCGRRTRIRQMDSLACTNCGHRILYKPRTARPVQVNCR</sequence>
<keyword evidence="7" id="KW-1185">Reference proteome</keyword>
<dbReference type="EMBL" id="GL832969">
    <property type="protein sequence ID" value="EGD74645.1"/>
    <property type="molecule type" value="Genomic_DNA"/>
</dbReference>
<dbReference type="InterPro" id="IPR039747">
    <property type="entry name" value="RPABC4"/>
</dbReference>
<comment type="similarity">
    <text evidence="5">Belongs to the archaeal Rpo12/eukaryotic RPC10 RNA polymerase subunit family.</text>
</comment>
<dbReference type="GO" id="GO:0006351">
    <property type="term" value="P:DNA-templated transcription"/>
    <property type="evidence" value="ECO:0007669"/>
    <property type="project" value="InterPro"/>
</dbReference>
<dbReference type="PANTHER" id="PTHR12056:SF2">
    <property type="entry name" value="GEO11084P1"/>
    <property type="match status" value="1"/>
</dbReference>
<keyword evidence="3" id="KW-0862">Zinc</keyword>
<dbReference type="InterPro" id="IPR006591">
    <property type="entry name" value="RNAP_P/RPABC4"/>
</dbReference>
<proteinExistence type="inferred from homology"/>
<dbReference type="GO" id="GO:0003677">
    <property type="term" value="F:DNA binding"/>
    <property type="evidence" value="ECO:0007669"/>
    <property type="project" value="InterPro"/>
</dbReference>